<keyword evidence="3" id="KW-1185">Reference proteome</keyword>
<name>A0A251N7X3_PRUPE</name>
<dbReference type="EMBL" id="CM007657">
    <property type="protein sequence ID" value="ONH95427.1"/>
    <property type="molecule type" value="Genomic_DNA"/>
</dbReference>
<evidence type="ECO:0000313" key="3">
    <source>
        <dbReference type="Proteomes" id="UP000006882"/>
    </source>
</evidence>
<feature type="chain" id="PRO_5012829279" evidence="1">
    <location>
        <begin position="22"/>
        <end position="139"/>
    </location>
</feature>
<dbReference type="AlphaFoldDB" id="A0A251N7X3"/>
<evidence type="ECO:0000313" key="2">
    <source>
        <dbReference type="EMBL" id="ONH95427.1"/>
    </source>
</evidence>
<proteinExistence type="predicted"/>
<accession>A0A251N7X3</accession>
<sequence length="139" mass="15476">MSALALEVAINLLLSIGVVGATTSCEGEEMKILPPNFRLPTSLTRFRFRWHPPADPPAATALYRFTLVKHTCPGSTALFIRIIISQWLVVWLVGCWLSLEPGLIIDLIIDLMPACLDTKDVSESQLYCIDVYKTCTRVL</sequence>
<evidence type="ECO:0000256" key="1">
    <source>
        <dbReference type="SAM" id="SignalP"/>
    </source>
</evidence>
<keyword evidence="1" id="KW-0732">Signal</keyword>
<organism evidence="2 3">
    <name type="scientific">Prunus persica</name>
    <name type="common">Peach</name>
    <name type="synonym">Amygdalus persica</name>
    <dbReference type="NCBI Taxonomy" id="3760"/>
    <lineage>
        <taxon>Eukaryota</taxon>
        <taxon>Viridiplantae</taxon>
        <taxon>Streptophyta</taxon>
        <taxon>Embryophyta</taxon>
        <taxon>Tracheophyta</taxon>
        <taxon>Spermatophyta</taxon>
        <taxon>Magnoliopsida</taxon>
        <taxon>eudicotyledons</taxon>
        <taxon>Gunneridae</taxon>
        <taxon>Pentapetalae</taxon>
        <taxon>rosids</taxon>
        <taxon>fabids</taxon>
        <taxon>Rosales</taxon>
        <taxon>Rosaceae</taxon>
        <taxon>Amygdaloideae</taxon>
        <taxon>Amygdaleae</taxon>
        <taxon>Prunus</taxon>
    </lineage>
</organism>
<dbReference type="Proteomes" id="UP000006882">
    <property type="component" value="Chromosome G7"/>
</dbReference>
<feature type="signal peptide" evidence="1">
    <location>
        <begin position="1"/>
        <end position="21"/>
    </location>
</feature>
<dbReference type="Gramene" id="ONH95427">
    <property type="protein sequence ID" value="ONH95427"/>
    <property type="gene ID" value="PRUPE_7G069700"/>
</dbReference>
<gene>
    <name evidence="2" type="ORF">PRUPE_7G069700</name>
</gene>
<protein>
    <submittedName>
        <fullName evidence="2">Uncharacterized protein</fullName>
    </submittedName>
</protein>
<reference evidence="2 3" key="1">
    <citation type="journal article" date="2013" name="Nat. Genet.">
        <title>The high-quality draft genome of peach (Prunus persica) identifies unique patterns of genetic diversity, domestication and genome evolution.</title>
        <authorList>
            <consortium name="International Peach Genome Initiative"/>
            <person name="Verde I."/>
            <person name="Abbott A.G."/>
            <person name="Scalabrin S."/>
            <person name="Jung S."/>
            <person name="Shu S."/>
            <person name="Marroni F."/>
            <person name="Zhebentyayeva T."/>
            <person name="Dettori M.T."/>
            <person name="Grimwood J."/>
            <person name="Cattonaro F."/>
            <person name="Zuccolo A."/>
            <person name="Rossini L."/>
            <person name="Jenkins J."/>
            <person name="Vendramin E."/>
            <person name="Meisel L.A."/>
            <person name="Decroocq V."/>
            <person name="Sosinski B."/>
            <person name="Prochnik S."/>
            <person name="Mitros T."/>
            <person name="Policriti A."/>
            <person name="Cipriani G."/>
            <person name="Dondini L."/>
            <person name="Ficklin S."/>
            <person name="Goodstein D.M."/>
            <person name="Xuan P."/>
            <person name="Del Fabbro C."/>
            <person name="Aramini V."/>
            <person name="Copetti D."/>
            <person name="Gonzalez S."/>
            <person name="Horner D.S."/>
            <person name="Falchi R."/>
            <person name="Lucas S."/>
            <person name="Mica E."/>
            <person name="Maldonado J."/>
            <person name="Lazzari B."/>
            <person name="Bielenberg D."/>
            <person name="Pirona R."/>
            <person name="Miculan M."/>
            <person name="Barakat A."/>
            <person name="Testolin R."/>
            <person name="Stella A."/>
            <person name="Tartarini S."/>
            <person name="Tonutti P."/>
            <person name="Arus P."/>
            <person name="Orellana A."/>
            <person name="Wells C."/>
            <person name="Main D."/>
            <person name="Vizzotto G."/>
            <person name="Silva H."/>
            <person name="Salamini F."/>
            <person name="Schmutz J."/>
            <person name="Morgante M."/>
            <person name="Rokhsar D.S."/>
        </authorList>
    </citation>
    <scope>NUCLEOTIDE SEQUENCE [LARGE SCALE GENOMIC DNA]</scope>
    <source>
        <strain evidence="3">cv. Nemared</strain>
    </source>
</reference>